<keyword evidence="7" id="KW-0239">DNA-directed DNA polymerase</keyword>
<evidence type="ECO:0000256" key="7">
    <source>
        <dbReference type="ARBA" id="ARBA00022932"/>
    </source>
</evidence>
<dbReference type="Pfam" id="PF02767">
    <property type="entry name" value="DNA_pol3_beta_2"/>
    <property type="match status" value="1"/>
</dbReference>
<dbReference type="Proteomes" id="UP000305778">
    <property type="component" value="Unassembled WGS sequence"/>
</dbReference>
<dbReference type="GO" id="GO:0006271">
    <property type="term" value="P:DNA strand elongation involved in DNA replication"/>
    <property type="evidence" value="ECO:0007669"/>
    <property type="project" value="TreeGrafter"/>
</dbReference>
<keyword evidence="3" id="KW-0963">Cytoplasm</keyword>
<evidence type="ECO:0000313" key="11">
    <source>
        <dbReference type="EMBL" id="TJZ92755.1"/>
    </source>
</evidence>
<accession>A0A4U0RC60</accession>
<dbReference type="GO" id="GO:0005737">
    <property type="term" value="C:cytoplasm"/>
    <property type="evidence" value="ECO:0007669"/>
    <property type="project" value="UniProtKB-SubCell"/>
</dbReference>
<dbReference type="Gene3D" id="3.10.150.10">
    <property type="entry name" value="DNA Polymerase III, subunit A, domain 2"/>
    <property type="match status" value="1"/>
</dbReference>
<evidence type="ECO:0000256" key="5">
    <source>
        <dbReference type="ARBA" id="ARBA00022695"/>
    </source>
</evidence>
<feature type="domain" description="DNA polymerase III beta sliding clamp central" evidence="10">
    <location>
        <begin position="28"/>
        <end position="104"/>
    </location>
</feature>
<comment type="subcellular location">
    <subcellularLocation>
        <location evidence="1">Cytoplasm</location>
    </subcellularLocation>
</comment>
<dbReference type="SUPFAM" id="SSF55979">
    <property type="entry name" value="DNA clamp"/>
    <property type="match status" value="1"/>
</dbReference>
<dbReference type="GO" id="GO:0008408">
    <property type="term" value="F:3'-5' exonuclease activity"/>
    <property type="evidence" value="ECO:0007669"/>
    <property type="project" value="InterPro"/>
</dbReference>
<evidence type="ECO:0000256" key="4">
    <source>
        <dbReference type="ARBA" id="ARBA00022679"/>
    </source>
</evidence>
<evidence type="ECO:0000256" key="1">
    <source>
        <dbReference type="ARBA" id="ARBA00004496"/>
    </source>
</evidence>
<keyword evidence="12" id="KW-1185">Reference proteome</keyword>
<keyword evidence="8" id="KW-0238">DNA-binding</keyword>
<dbReference type="PANTHER" id="PTHR30478">
    <property type="entry name" value="DNA POLYMERASE III SUBUNIT BETA"/>
    <property type="match status" value="1"/>
</dbReference>
<name>A0A4U0RC60_9ACTN</name>
<dbReference type="EMBL" id="SUMC01000276">
    <property type="protein sequence ID" value="TJZ92755.1"/>
    <property type="molecule type" value="Genomic_DNA"/>
</dbReference>
<comment type="similarity">
    <text evidence="2">Belongs to the beta sliding clamp family.</text>
</comment>
<dbReference type="GO" id="GO:0003887">
    <property type="term" value="F:DNA-directed DNA polymerase activity"/>
    <property type="evidence" value="ECO:0007669"/>
    <property type="project" value="UniProtKB-KW"/>
</dbReference>
<feature type="compositionally biased region" description="Basic residues" evidence="9">
    <location>
        <begin position="134"/>
        <end position="149"/>
    </location>
</feature>
<dbReference type="InterPro" id="IPR022637">
    <property type="entry name" value="DNA_polIII_beta_cen"/>
</dbReference>
<feature type="region of interest" description="Disordered" evidence="9">
    <location>
        <begin position="102"/>
        <end position="178"/>
    </location>
</feature>
<evidence type="ECO:0000256" key="6">
    <source>
        <dbReference type="ARBA" id="ARBA00022705"/>
    </source>
</evidence>
<dbReference type="InterPro" id="IPR001001">
    <property type="entry name" value="DNA_polIII_beta"/>
</dbReference>
<dbReference type="PANTHER" id="PTHR30478:SF0">
    <property type="entry name" value="BETA SLIDING CLAMP"/>
    <property type="match status" value="1"/>
</dbReference>
<dbReference type="GO" id="GO:0003677">
    <property type="term" value="F:DNA binding"/>
    <property type="evidence" value="ECO:0007669"/>
    <property type="project" value="UniProtKB-KW"/>
</dbReference>
<reference evidence="11 12" key="1">
    <citation type="submission" date="2019-04" db="EMBL/GenBank/DDBJ databases">
        <title>Streptomyces oryziradicis sp. nov., a novel actinomycete isolated from rhizosphere soil of rice (Oryza sativa L.).</title>
        <authorList>
            <person name="Li C."/>
        </authorList>
    </citation>
    <scope>NUCLEOTIDE SEQUENCE [LARGE SCALE GENOMIC DNA]</scope>
    <source>
        <strain evidence="11 12">NEAU-C40</strain>
    </source>
</reference>
<dbReference type="InterPro" id="IPR046938">
    <property type="entry name" value="DNA_clamp_sf"/>
</dbReference>
<organism evidence="11 12">
    <name type="scientific">Actinacidiphila oryziradicis</name>
    <dbReference type="NCBI Taxonomy" id="2571141"/>
    <lineage>
        <taxon>Bacteria</taxon>
        <taxon>Bacillati</taxon>
        <taxon>Actinomycetota</taxon>
        <taxon>Actinomycetes</taxon>
        <taxon>Kitasatosporales</taxon>
        <taxon>Streptomycetaceae</taxon>
        <taxon>Actinacidiphila</taxon>
    </lineage>
</organism>
<feature type="non-terminal residue" evidence="11">
    <location>
        <position position="178"/>
    </location>
</feature>
<gene>
    <name evidence="11" type="ORF">FCI23_55040</name>
</gene>
<evidence type="ECO:0000256" key="2">
    <source>
        <dbReference type="ARBA" id="ARBA00010752"/>
    </source>
</evidence>
<keyword evidence="5" id="KW-0548">Nucleotidyltransferase</keyword>
<comment type="caution">
    <text evidence="11">The sequence shown here is derived from an EMBL/GenBank/DDBJ whole genome shotgun (WGS) entry which is preliminary data.</text>
</comment>
<evidence type="ECO:0000256" key="9">
    <source>
        <dbReference type="SAM" id="MobiDB-lite"/>
    </source>
</evidence>
<keyword evidence="4" id="KW-0808">Transferase</keyword>
<dbReference type="GO" id="GO:0009360">
    <property type="term" value="C:DNA polymerase III complex"/>
    <property type="evidence" value="ECO:0007669"/>
    <property type="project" value="InterPro"/>
</dbReference>
<protein>
    <recommendedName>
        <fullName evidence="10">DNA polymerase III beta sliding clamp central domain-containing protein</fullName>
    </recommendedName>
</protein>
<evidence type="ECO:0000256" key="3">
    <source>
        <dbReference type="ARBA" id="ARBA00022490"/>
    </source>
</evidence>
<evidence type="ECO:0000259" key="10">
    <source>
        <dbReference type="Pfam" id="PF02767"/>
    </source>
</evidence>
<proteinExistence type="inferred from homology"/>
<keyword evidence="6" id="KW-0235">DNA replication</keyword>
<evidence type="ECO:0000313" key="12">
    <source>
        <dbReference type="Proteomes" id="UP000305778"/>
    </source>
</evidence>
<evidence type="ECO:0000256" key="8">
    <source>
        <dbReference type="ARBA" id="ARBA00023125"/>
    </source>
</evidence>
<dbReference type="AlphaFoldDB" id="A0A4U0RC60"/>
<sequence length="178" mass="19691">MSVPVTVHPLEEYPSLPPAAPPVVTVDGPEFFRHLARVLPAAGKDNTLPVLTMVSLTLSGRSLRMATSDRYRLTVADVPAQPRETDTEAAEPTEAVLVPARVPAQVAQAPGHVHRPDRDRHPRRGTVPAGHLEHRGRRDHHRHLRRRAHQSGQPPAHPAARRRDRQPRRPGEGRSTPT</sequence>